<dbReference type="AlphaFoldDB" id="A0A5J4W669"/>
<reference evidence="2 3" key="1">
    <citation type="submission" date="2019-03" db="EMBL/GenBank/DDBJ databases">
        <title>Single cell metagenomics reveals metabolic interactions within the superorganism composed of flagellate Streblomastix strix and complex community of Bacteroidetes bacteria on its surface.</title>
        <authorList>
            <person name="Treitli S.C."/>
            <person name="Kolisko M."/>
            <person name="Husnik F."/>
            <person name="Keeling P."/>
            <person name="Hampl V."/>
        </authorList>
    </citation>
    <scope>NUCLEOTIDE SEQUENCE [LARGE SCALE GENOMIC DNA]</scope>
    <source>
        <strain evidence="2">ST1C</strain>
    </source>
</reference>
<feature type="transmembrane region" description="Helical" evidence="1">
    <location>
        <begin position="68"/>
        <end position="96"/>
    </location>
</feature>
<evidence type="ECO:0000256" key="1">
    <source>
        <dbReference type="SAM" id="Phobius"/>
    </source>
</evidence>
<dbReference type="EMBL" id="SNRW01003277">
    <property type="protein sequence ID" value="KAA6390270.1"/>
    <property type="molecule type" value="Genomic_DNA"/>
</dbReference>
<dbReference type="Proteomes" id="UP000324800">
    <property type="component" value="Unassembled WGS sequence"/>
</dbReference>
<evidence type="ECO:0000313" key="3">
    <source>
        <dbReference type="Proteomes" id="UP000324800"/>
    </source>
</evidence>
<accession>A0A5J4W669</accession>
<protein>
    <submittedName>
        <fullName evidence="2">Uncharacterized protein</fullName>
    </submittedName>
</protein>
<feature type="transmembrane region" description="Helical" evidence="1">
    <location>
        <begin position="39"/>
        <end position="61"/>
    </location>
</feature>
<evidence type="ECO:0000313" key="2">
    <source>
        <dbReference type="EMBL" id="KAA6390270.1"/>
    </source>
</evidence>
<keyword evidence="1" id="KW-0812">Transmembrane</keyword>
<proteinExistence type="predicted"/>
<keyword evidence="1" id="KW-1133">Transmembrane helix</keyword>
<sequence length="207" mass="23875">MYFSALLILQSSWALFGISGFQSANQDLNQRSGQILTVGILQILNSAILWGDFKIVVWIIYSSSDALISVALCNSACLVTVNTITIVAAIAFRYWIPHSDLSDKLLGQDRVDHCKPLLIWPFWRYHDYQWNSFLLNLPNSFQQLRDWHVKQWTFFGPFNMESISHDSKLIFGDTTIPRALSVRVYCKYVQRDLGLKLLKCLLKNFFS</sequence>
<organism evidence="2 3">
    <name type="scientific">Streblomastix strix</name>
    <dbReference type="NCBI Taxonomy" id="222440"/>
    <lineage>
        <taxon>Eukaryota</taxon>
        <taxon>Metamonada</taxon>
        <taxon>Preaxostyla</taxon>
        <taxon>Oxymonadida</taxon>
        <taxon>Streblomastigidae</taxon>
        <taxon>Streblomastix</taxon>
    </lineage>
</organism>
<name>A0A5J4W669_9EUKA</name>
<comment type="caution">
    <text evidence="2">The sequence shown here is derived from an EMBL/GenBank/DDBJ whole genome shotgun (WGS) entry which is preliminary data.</text>
</comment>
<keyword evidence="1" id="KW-0472">Membrane</keyword>
<gene>
    <name evidence="2" type="ORF">EZS28_014201</name>
</gene>